<name>A0A6H1ZI69_9ZZZZ</name>
<evidence type="ECO:0000313" key="1">
    <source>
        <dbReference type="EMBL" id="QJA47616.1"/>
    </source>
</evidence>
<sequence length="94" mass="10285">MGWWKIDSVERGQVDPSHECPTNSSLVNAVPGQETEDSTLVMYNGDGPADLMGEALRKVNGQFIVAWGRPAKPDELRATFNFCLNGMLMEIGGE</sequence>
<dbReference type="AlphaFoldDB" id="A0A6H1ZI69"/>
<dbReference type="EMBL" id="MT144050">
    <property type="protein sequence ID" value="QJA47616.1"/>
    <property type="molecule type" value="Genomic_DNA"/>
</dbReference>
<proteinExistence type="predicted"/>
<accession>A0A6H1ZI69</accession>
<dbReference type="EMBL" id="MT144684">
    <property type="protein sequence ID" value="QJH97375.1"/>
    <property type="molecule type" value="Genomic_DNA"/>
</dbReference>
<reference evidence="1" key="1">
    <citation type="submission" date="2020-03" db="EMBL/GenBank/DDBJ databases">
        <title>The deep terrestrial virosphere.</title>
        <authorList>
            <person name="Holmfeldt K."/>
            <person name="Nilsson E."/>
            <person name="Simone D."/>
            <person name="Lopez-Fernandez M."/>
            <person name="Wu X."/>
            <person name="de Brujin I."/>
            <person name="Lundin D."/>
            <person name="Andersson A."/>
            <person name="Bertilsson S."/>
            <person name="Dopson M."/>
        </authorList>
    </citation>
    <scope>NUCLEOTIDE SEQUENCE</scope>
    <source>
        <strain evidence="1">TM448A00705</strain>
        <strain evidence="2">TM448B01003</strain>
    </source>
</reference>
<protein>
    <submittedName>
        <fullName evidence="1">Uncharacterized protein</fullName>
    </submittedName>
</protein>
<gene>
    <name evidence="1" type="ORF">TM448A00705_0030</name>
    <name evidence="2" type="ORF">TM448B01003_0026</name>
</gene>
<evidence type="ECO:0000313" key="2">
    <source>
        <dbReference type="EMBL" id="QJH97375.1"/>
    </source>
</evidence>
<organism evidence="1">
    <name type="scientific">viral metagenome</name>
    <dbReference type="NCBI Taxonomy" id="1070528"/>
    <lineage>
        <taxon>unclassified sequences</taxon>
        <taxon>metagenomes</taxon>
        <taxon>organismal metagenomes</taxon>
    </lineage>
</organism>